<gene>
    <name evidence="1" type="ORF">A1O1_01099</name>
</gene>
<dbReference type="RefSeq" id="XP_007720203.1">
    <property type="nucleotide sequence ID" value="XM_007722013.1"/>
</dbReference>
<reference evidence="1 2" key="1">
    <citation type="submission" date="2013-03" db="EMBL/GenBank/DDBJ databases">
        <title>The Genome Sequence of Capronia coronata CBS 617.96.</title>
        <authorList>
            <consortium name="The Broad Institute Genomics Platform"/>
            <person name="Cuomo C."/>
            <person name="de Hoog S."/>
            <person name="Gorbushina A."/>
            <person name="Walker B."/>
            <person name="Young S.K."/>
            <person name="Zeng Q."/>
            <person name="Gargeya S."/>
            <person name="Fitzgerald M."/>
            <person name="Haas B."/>
            <person name="Abouelleil A."/>
            <person name="Allen A.W."/>
            <person name="Alvarado L."/>
            <person name="Arachchi H.M."/>
            <person name="Berlin A.M."/>
            <person name="Chapman S.B."/>
            <person name="Gainer-Dewar J."/>
            <person name="Goldberg J."/>
            <person name="Griggs A."/>
            <person name="Gujja S."/>
            <person name="Hansen M."/>
            <person name="Howarth C."/>
            <person name="Imamovic A."/>
            <person name="Ireland A."/>
            <person name="Larimer J."/>
            <person name="McCowan C."/>
            <person name="Murphy C."/>
            <person name="Pearson M."/>
            <person name="Poon T.W."/>
            <person name="Priest M."/>
            <person name="Roberts A."/>
            <person name="Saif S."/>
            <person name="Shea T."/>
            <person name="Sisk P."/>
            <person name="Sykes S."/>
            <person name="Wortman J."/>
            <person name="Nusbaum C."/>
            <person name="Birren B."/>
        </authorList>
    </citation>
    <scope>NUCLEOTIDE SEQUENCE [LARGE SCALE GENOMIC DNA]</scope>
    <source>
        <strain evidence="1 2">CBS 617.96</strain>
    </source>
</reference>
<comment type="caution">
    <text evidence="1">The sequence shown here is derived from an EMBL/GenBank/DDBJ whole genome shotgun (WGS) entry which is preliminary data.</text>
</comment>
<protein>
    <submittedName>
        <fullName evidence="1">Uncharacterized protein</fullName>
    </submittedName>
</protein>
<dbReference type="STRING" id="1182541.W9ZNC0"/>
<name>W9ZNC0_9EURO</name>
<organism evidence="1 2">
    <name type="scientific">Capronia coronata CBS 617.96</name>
    <dbReference type="NCBI Taxonomy" id="1182541"/>
    <lineage>
        <taxon>Eukaryota</taxon>
        <taxon>Fungi</taxon>
        <taxon>Dikarya</taxon>
        <taxon>Ascomycota</taxon>
        <taxon>Pezizomycotina</taxon>
        <taxon>Eurotiomycetes</taxon>
        <taxon>Chaetothyriomycetidae</taxon>
        <taxon>Chaetothyriales</taxon>
        <taxon>Herpotrichiellaceae</taxon>
        <taxon>Capronia</taxon>
    </lineage>
</organism>
<dbReference type="GeneID" id="19156002"/>
<dbReference type="Gene3D" id="2.60.40.1180">
    <property type="entry name" value="Golgi alpha-mannosidase II"/>
    <property type="match status" value="1"/>
</dbReference>
<dbReference type="EMBL" id="AMWN01000001">
    <property type="protein sequence ID" value="EXJ95974.1"/>
    <property type="molecule type" value="Genomic_DNA"/>
</dbReference>
<dbReference type="InterPro" id="IPR013780">
    <property type="entry name" value="Glyco_hydro_b"/>
</dbReference>
<dbReference type="HOGENOM" id="CLU_2359499_0_0_1"/>
<dbReference type="Proteomes" id="UP000019484">
    <property type="component" value="Unassembled WGS sequence"/>
</dbReference>
<proteinExistence type="predicted"/>
<keyword evidence="2" id="KW-1185">Reference proteome</keyword>
<evidence type="ECO:0000313" key="1">
    <source>
        <dbReference type="EMBL" id="EXJ95974.1"/>
    </source>
</evidence>
<sequence length="96" mass="10464">MGWDLFDVWGNQTVMSNAVASQVPNGILAVANATGYYNASDTSWAEALNHCRPIRSCSVRPLGASKVEEPSANIPRHGIQMWRLRPQGGTPKRGEL</sequence>
<dbReference type="OrthoDB" id="5795902at2759"/>
<accession>W9ZNC0</accession>
<dbReference type="AlphaFoldDB" id="W9ZNC0"/>
<evidence type="ECO:0000313" key="2">
    <source>
        <dbReference type="Proteomes" id="UP000019484"/>
    </source>
</evidence>